<dbReference type="EMBL" id="AZFB01000001">
    <property type="protein sequence ID" value="KRL64044.1"/>
    <property type="molecule type" value="Genomic_DNA"/>
</dbReference>
<dbReference type="SMART" id="SM00014">
    <property type="entry name" value="acidPPc"/>
    <property type="match status" value="1"/>
</dbReference>
<dbReference type="Proteomes" id="UP000051931">
    <property type="component" value="Unassembled WGS sequence"/>
</dbReference>
<dbReference type="AlphaFoldDB" id="A0A0R1S568"/>
<feature type="transmembrane region" description="Helical" evidence="1">
    <location>
        <begin position="99"/>
        <end position="117"/>
    </location>
</feature>
<accession>A0A0R1S568</accession>
<comment type="caution">
    <text evidence="3">The sequence shown here is derived from an EMBL/GenBank/DDBJ whole genome shotgun (WGS) entry which is preliminary data.</text>
</comment>
<name>A0A0R1S568_9LACO</name>
<keyword evidence="1" id="KW-0472">Membrane</keyword>
<dbReference type="PANTHER" id="PTHR14969:SF13">
    <property type="entry name" value="AT30094P"/>
    <property type="match status" value="1"/>
</dbReference>
<dbReference type="Pfam" id="PF01569">
    <property type="entry name" value="PAP2"/>
    <property type="match status" value="1"/>
</dbReference>
<proteinExistence type="predicted"/>
<dbReference type="PANTHER" id="PTHR14969">
    <property type="entry name" value="SPHINGOSINE-1-PHOSPHATE PHOSPHOHYDROLASE"/>
    <property type="match status" value="1"/>
</dbReference>
<evidence type="ECO:0000259" key="2">
    <source>
        <dbReference type="SMART" id="SM00014"/>
    </source>
</evidence>
<feature type="transmembrane region" description="Helical" evidence="1">
    <location>
        <begin position="161"/>
        <end position="181"/>
    </location>
</feature>
<feature type="domain" description="Phosphatidic acid phosphatase type 2/haloperoxidase" evidence="2">
    <location>
        <begin position="99"/>
        <end position="204"/>
    </location>
</feature>
<dbReference type="STRING" id="1122152.GCA_000425905_00386"/>
<dbReference type="SUPFAM" id="SSF48317">
    <property type="entry name" value="Acid phosphatase/Vanadium-dependent haloperoxidase"/>
    <property type="match status" value="1"/>
</dbReference>
<evidence type="ECO:0000313" key="3">
    <source>
        <dbReference type="EMBL" id="KRL64044.1"/>
    </source>
</evidence>
<dbReference type="InterPro" id="IPR036938">
    <property type="entry name" value="PAP2/HPO_sf"/>
</dbReference>
<evidence type="ECO:0000313" key="4">
    <source>
        <dbReference type="Proteomes" id="UP000051931"/>
    </source>
</evidence>
<dbReference type="InterPro" id="IPR000326">
    <property type="entry name" value="PAP2/HPO"/>
</dbReference>
<dbReference type="Gene3D" id="1.20.144.10">
    <property type="entry name" value="Phosphatidic acid phosphatase type 2/haloperoxidase"/>
    <property type="match status" value="1"/>
</dbReference>
<organism evidence="3 4">
    <name type="scientific">Lactobacillus psittaci DSM 15354</name>
    <dbReference type="NCBI Taxonomy" id="1122152"/>
    <lineage>
        <taxon>Bacteria</taxon>
        <taxon>Bacillati</taxon>
        <taxon>Bacillota</taxon>
        <taxon>Bacilli</taxon>
        <taxon>Lactobacillales</taxon>
        <taxon>Lactobacillaceae</taxon>
        <taxon>Lactobacillus</taxon>
    </lineage>
</organism>
<protein>
    <submittedName>
        <fullName evidence="3">Membrane-associated phospholipid phosphatase</fullName>
    </submittedName>
</protein>
<keyword evidence="1" id="KW-1133">Transmembrane helix</keyword>
<dbReference type="PATRIC" id="fig|1122152.4.peg.296"/>
<sequence>MPLPQIFAKITKNDCEVVTMNLFWLIELCSSAIILLFLIYKLQTSKSFRHLDGILKKRLTRPINGTFWSIIEFLNAPKLIAFWDTLLAIFLFFNGSIKKGIWVLCTLAFTDLVGIFLKHTVKRKRPSENKRPSYSFPSGHVLSITSLSLIIWQIYGGMIGISLFFILFTLWCLVVFSRIMLKAHYPSDIVGATILSIFCFLLAQPFFS</sequence>
<evidence type="ECO:0000256" key="1">
    <source>
        <dbReference type="SAM" id="Phobius"/>
    </source>
</evidence>
<feature type="transmembrane region" description="Helical" evidence="1">
    <location>
        <begin position="66"/>
        <end position="93"/>
    </location>
</feature>
<keyword evidence="1" id="KW-0812">Transmembrane</keyword>
<reference evidence="3 4" key="1">
    <citation type="journal article" date="2015" name="Genome Announc.">
        <title>Expanding the biotechnology potential of lactobacilli through comparative genomics of 213 strains and associated genera.</title>
        <authorList>
            <person name="Sun Z."/>
            <person name="Harris H.M."/>
            <person name="McCann A."/>
            <person name="Guo C."/>
            <person name="Argimon S."/>
            <person name="Zhang W."/>
            <person name="Yang X."/>
            <person name="Jeffery I.B."/>
            <person name="Cooney J.C."/>
            <person name="Kagawa T.F."/>
            <person name="Liu W."/>
            <person name="Song Y."/>
            <person name="Salvetti E."/>
            <person name="Wrobel A."/>
            <person name="Rasinkangas P."/>
            <person name="Parkhill J."/>
            <person name="Rea M.C."/>
            <person name="O'Sullivan O."/>
            <person name="Ritari J."/>
            <person name="Douillard F.P."/>
            <person name="Paul Ross R."/>
            <person name="Yang R."/>
            <person name="Briner A.E."/>
            <person name="Felis G.E."/>
            <person name="de Vos W.M."/>
            <person name="Barrangou R."/>
            <person name="Klaenhammer T.R."/>
            <person name="Caufield P.W."/>
            <person name="Cui Y."/>
            <person name="Zhang H."/>
            <person name="O'Toole P.W."/>
        </authorList>
    </citation>
    <scope>NUCLEOTIDE SEQUENCE [LARGE SCALE GENOMIC DNA]</scope>
    <source>
        <strain evidence="3 4">DSM 15354</strain>
    </source>
</reference>
<gene>
    <name evidence="3" type="ORF">FC23_GL000292</name>
</gene>
<keyword evidence="4" id="KW-1185">Reference proteome</keyword>
<feature type="transmembrane region" description="Helical" evidence="1">
    <location>
        <begin position="22"/>
        <end position="40"/>
    </location>
</feature>
<feature type="transmembrane region" description="Helical" evidence="1">
    <location>
        <begin position="188"/>
        <end position="207"/>
    </location>
</feature>